<dbReference type="EMBL" id="CP059833">
    <property type="protein sequence ID" value="QMV84805.1"/>
    <property type="molecule type" value="Genomic_DNA"/>
</dbReference>
<dbReference type="AlphaFoldDB" id="A0A7G5FDW4"/>
<evidence type="ECO:0000313" key="1">
    <source>
        <dbReference type="EMBL" id="QMV84805.1"/>
    </source>
</evidence>
<name>A0A7G5FDW4_9CORY</name>
<evidence type="ECO:0000313" key="2">
    <source>
        <dbReference type="Proteomes" id="UP000515570"/>
    </source>
</evidence>
<evidence type="ECO:0008006" key="3">
    <source>
        <dbReference type="Google" id="ProtNLM"/>
    </source>
</evidence>
<reference evidence="1 2" key="1">
    <citation type="submission" date="2020-07" db="EMBL/GenBank/DDBJ databases">
        <title>non toxigenic Corynebacterium sp. nov from a clinical source.</title>
        <authorList>
            <person name="Bernier A.-M."/>
            <person name="Bernard K."/>
        </authorList>
    </citation>
    <scope>NUCLEOTIDE SEQUENCE [LARGE SCALE GENOMIC DNA]</scope>
    <source>
        <strain evidence="2">NML 93-0612</strain>
    </source>
</reference>
<protein>
    <recommendedName>
        <fullName evidence="3">DUF559 domain-containing protein</fullName>
    </recommendedName>
</protein>
<organism evidence="1 2">
    <name type="scientific">Corynebacterium hindlerae</name>
    <dbReference type="NCBI Taxonomy" id="699041"/>
    <lineage>
        <taxon>Bacteria</taxon>
        <taxon>Bacillati</taxon>
        <taxon>Actinomycetota</taxon>
        <taxon>Actinomycetes</taxon>
        <taxon>Mycobacteriales</taxon>
        <taxon>Corynebacteriaceae</taxon>
        <taxon>Corynebacterium</taxon>
    </lineage>
</organism>
<dbReference type="Proteomes" id="UP000515570">
    <property type="component" value="Chromosome"/>
</dbReference>
<sequence length="222" mass="25819">MDTRYPIELSYPKNRAVPPKHQWKPGVKYRRMHVPREDWLEWKGIRLTTLERTVIDICRFESFAQGLAAVESYLKKGNCAKALYSTWSQIGNLHGKKKFLKVMKWAGDTSESAGESLAKALMIEAGIDMSKVQQNPEVVVNGKTYRVDFLYDSWLTIEINGEEKYQGKYGDPITIMRNERRREEDFLNDGYSRISTNWADMHSGKFIHLLKKRIAERRGTPK</sequence>
<dbReference type="RefSeq" id="WP_182385612.1">
    <property type="nucleotide sequence ID" value="NZ_CP059833.1"/>
</dbReference>
<keyword evidence="2" id="KW-1185">Reference proteome</keyword>
<gene>
    <name evidence="1" type="ORF">HW450_10745</name>
</gene>
<proteinExistence type="predicted"/>
<accession>A0A7G5FDW4</accession>